<dbReference type="EMBL" id="CP043506">
    <property type="protein sequence ID" value="QEO17074.1"/>
    <property type="molecule type" value="Genomic_DNA"/>
</dbReference>
<reference evidence="1 2" key="1">
    <citation type="submission" date="2019-09" db="EMBL/GenBank/DDBJ databases">
        <title>Genome sequencing of strain KACC 21233.</title>
        <authorList>
            <person name="Heo J."/>
            <person name="Kim S.-J."/>
            <person name="Kim J.-S."/>
            <person name="Hong S.-B."/>
            <person name="Kwon S.-W."/>
        </authorList>
    </citation>
    <scope>NUCLEOTIDE SEQUENCE [LARGE SCALE GENOMIC DNA]</scope>
    <source>
        <strain evidence="1 2">KACC 21233</strain>
    </source>
</reference>
<organism evidence="1 2">
    <name type="scientific">Acetobacter vaccinii</name>
    <dbReference type="NCBI Taxonomy" id="2592655"/>
    <lineage>
        <taxon>Bacteria</taxon>
        <taxon>Pseudomonadati</taxon>
        <taxon>Pseudomonadota</taxon>
        <taxon>Alphaproteobacteria</taxon>
        <taxon>Acetobacterales</taxon>
        <taxon>Acetobacteraceae</taxon>
        <taxon>Acetobacter</taxon>
    </lineage>
</organism>
<dbReference type="KEGG" id="acek:FLP30_04390"/>
<sequence>MVEHGTQEHNPVAGPPSERARVRRYHQIAAYDPQVVYDILDAMPLCHVGYVHNGSSFVTPTLQWRDGNRVFWHGSSASRMLKAVLEQDVCLTVSLYDGLVMARSAFSYNINHRSVMIFGRPEKLVDDDKEAQLRVMMDRMVPGQWDRLRPVTSQELKATTVLGMDITEASAKIRTGPPVDAEEDYDFPVWAGVIPVRMQVLPPEPDPRNLPDVTVPDGVAQFSIG</sequence>
<dbReference type="RefSeq" id="WP_149278753.1">
    <property type="nucleotide sequence ID" value="NZ_CP043506.1"/>
</dbReference>
<evidence type="ECO:0000313" key="1">
    <source>
        <dbReference type="EMBL" id="QEO17074.1"/>
    </source>
</evidence>
<protein>
    <submittedName>
        <fullName evidence="1">Pyridoxamine 5'-phosphate oxidase family protein</fullName>
    </submittedName>
</protein>
<accession>A0A5C1YLB2</accession>
<gene>
    <name evidence="1" type="ORF">FLP30_04390</name>
</gene>
<dbReference type="InterPro" id="IPR012349">
    <property type="entry name" value="Split_barrel_FMN-bd"/>
</dbReference>
<evidence type="ECO:0000313" key="2">
    <source>
        <dbReference type="Proteomes" id="UP000324536"/>
    </source>
</evidence>
<dbReference type="InterPro" id="IPR024747">
    <property type="entry name" value="Pyridox_Oxase-rel"/>
</dbReference>
<dbReference type="Gene3D" id="2.30.110.10">
    <property type="entry name" value="Electron Transport, Fmn-binding Protein, Chain A"/>
    <property type="match status" value="1"/>
</dbReference>
<dbReference type="SUPFAM" id="SSF50475">
    <property type="entry name" value="FMN-binding split barrel"/>
    <property type="match status" value="1"/>
</dbReference>
<dbReference type="Proteomes" id="UP000324536">
    <property type="component" value="Chromosome"/>
</dbReference>
<name>A0A5C1YLB2_9PROT</name>
<keyword evidence="2" id="KW-1185">Reference proteome</keyword>
<dbReference type="AlphaFoldDB" id="A0A5C1YLB2"/>
<dbReference type="PANTHER" id="PTHR34071">
    <property type="entry name" value="5-NITROIMIDAZOLE ANTIBIOTICS RESISTANCE PROTEIN, NIMA-FAMILY-RELATED PROTEIN-RELATED"/>
    <property type="match status" value="1"/>
</dbReference>
<proteinExistence type="predicted"/>
<dbReference type="Pfam" id="PF12900">
    <property type="entry name" value="Pyridox_ox_2"/>
    <property type="match status" value="1"/>
</dbReference>
<dbReference type="OrthoDB" id="116031at2"/>
<dbReference type="PANTHER" id="PTHR34071:SF2">
    <property type="entry name" value="FLAVIN-NUCLEOTIDE-BINDING PROTEIN"/>
    <property type="match status" value="1"/>
</dbReference>